<gene>
    <name evidence="2" type="ORF">C0197_02435</name>
</gene>
<sequence>MNREIKPSEEQLAYATILDWGMKLGLIGIIITFVIYLFGIFPAYISVEELPRYWKLNVHNYLEVTGIQSGWTWLKLISKGDFLNFLPIAFLAGLTILCYIRILPIFIKKKDTPYVILTLLQILILLLAASGILKVGAH</sequence>
<reference evidence="2 3" key="1">
    <citation type="submission" date="2018-01" db="EMBL/GenBank/DDBJ databases">
        <title>Metagenomic assembled genomes from two thermal pools in the Uzon Caldera, Kamchatka, Russia.</title>
        <authorList>
            <person name="Wilkins L."/>
            <person name="Ettinger C."/>
        </authorList>
    </citation>
    <scope>NUCLEOTIDE SEQUENCE [LARGE SCALE GENOMIC DNA]</scope>
    <source>
        <strain evidence="2">ZAV-15</strain>
    </source>
</reference>
<organism evidence="2 3">
    <name type="scientific">Caldimicrobium thiodismutans</name>
    <dbReference type="NCBI Taxonomy" id="1653476"/>
    <lineage>
        <taxon>Bacteria</taxon>
        <taxon>Pseudomonadati</taxon>
        <taxon>Thermodesulfobacteriota</taxon>
        <taxon>Thermodesulfobacteria</taxon>
        <taxon>Thermodesulfobacteriales</taxon>
        <taxon>Thermodesulfobacteriaceae</taxon>
        <taxon>Caldimicrobium</taxon>
    </lineage>
</organism>
<keyword evidence="1" id="KW-0812">Transmembrane</keyword>
<dbReference type="AlphaFoldDB" id="A0A2N7PK82"/>
<protein>
    <recommendedName>
        <fullName evidence="4">DUF1634 domain-containing protein</fullName>
    </recommendedName>
</protein>
<accession>A0A2N7PK82</accession>
<evidence type="ECO:0000313" key="2">
    <source>
        <dbReference type="EMBL" id="PMP63535.1"/>
    </source>
</evidence>
<evidence type="ECO:0000256" key="1">
    <source>
        <dbReference type="SAM" id="Phobius"/>
    </source>
</evidence>
<evidence type="ECO:0008006" key="4">
    <source>
        <dbReference type="Google" id="ProtNLM"/>
    </source>
</evidence>
<comment type="caution">
    <text evidence="2">The sequence shown here is derived from an EMBL/GenBank/DDBJ whole genome shotgun (WGS) entry which is preliminary data.</text>
</comment>
<proteinExistence type="predicted"/>
<feature type="transmembrane region" description="Helical" evidence="1">
    <location>
        <begin position="24"/>
        <end position="45"/>
    </location>
</feature>
<keyword evidence="1" id="KW-1133">Transmembrane helix</keyword>
<keyword evidence="1" id="KW-0472">Membrane</keyword>
<dbReference type="EMBL" id="PNIE01000032">
    <property type="protein sequence ID" value="PMP63535.1"/>
    <property type="molecule type" value="Genomic_DNA"/>
</dbReference>
<evidence type="ECO:0000313" key="3">
    <source>
        <dbReference type="Proteomes" id="UP000235731"/>
    </source>
</evidence>
<dbReference type="Proteomes" id="UP000235731">
    <property type="component" value="Unassembled WGS sequence"/>
</dbReference>
<feature type="transmembrane region" description="Helical" evidence="1">
    <location>
        <begin position="114"/>
        <end position="133"/>
    </location>
</feature>
<name>A0A2N7PK82_9BACT</name>
<feature type="transmembrane region" description="Helical" evidence="1">
    <location>
        <begin position="82"/>
        <end position="102"/>
    </location>
</feature>